<name>A0A8J7Z0R8_9CYAN</name>
<dbReference type="CDD" id="cd03801">
    <property type="entry name" value="GT4_PimA-like"/>
    <property type="match status" value="1"/>
</dbReference>
<dbReference type="Proteomes" id="UP000646053">
    <property type="component" value="Unassembled WGS sequence"/>
</dbReference>
<dbReference type="InterPro" id="IPR028098">
    <property type="entry name" value="Glyco_trans_4-like_N"/>
</dbReference>
<evidence type="ECO:0000259" key="1">
    <source>
        <dbReference type="Pfam" id="PF00534"/>
    </source>
</evidence>
<proteinExistence type="predicted"/>
<dbReference type="PANTHER" id="PTHR45947:SF15">
    <property type="entry name" value="TEICHURONIC ACID BIOSYNTHESIS GLYCOSYLTRANSFERASE TUAC-RELATED"/>
    <property type="match status" value="1"/>
</dbReference>
<dbReference type="PANTHER" id="PTHR45947">
    <property type="entry name" value="SULFOQUINOVOSYL TRANSFERASE SQD2"/>
    <property type="match status" value="1"/>
</dbReference>
<sequence>MRIAYLTGEYPRATDTFIQREVAGLRKLGIEVFTFAVRRPGDEHMVGEEQTAERDRTSYLLPPNLLQLVIAHLMLFLSSPGRYLRSLGLAWSTRQPGLKGLLYQLFYFLEAGILAKQIQRQQIQHLHNHLATSSGTVAMIAAALGGFTYSFTLHGPYIFFEPYQWRLHEKIQRSLFVCCISHYCRSQGMIFASAEKWNRMHIIHCGIDPSLFKVTSHTGTGKKLLYVGRLAAVKGLPILLESLAQLKSSRPDLKLTVVGDGPDRAQLEQTAHELGLSAQVNFVGYQSQTNVRQQIQQTDIFVMSSFAEGVPVVLMEAMAAGVPVIATQIAGVGELVEDKVSGYLVPPGDVESLRDRIVALAADADLRSRFGKAGREKVEQDFNIHHEVARLHQILKQAIEGKVEAVRPEPVFQPGSDELEMQI</sequence>
<comment type="caution">
    <text evidence="3">The sequence shown here is derived from an EMBL/GenBank/DDBJ whole genome shotgun (WGS) entry which is preliminary data.</text>
</comment>
<dbReference type="RefSeq" id="WP_162421586.1">
    <property type="nucleotide sequence ID" value="NZ_WVIE01000002.1"/>
</dbReference>
<accession>A0A8J7Z0R8</accession>
<protein>
    <submittedName>
        <fullName evidence="3">Glycosyltransferase</fullName>
    </submittedName>
</protein>
<reference evidence="3" key="1">
    <citation type="submission" date="2019-12" db="EMBL/GenBank/DDBJ databases">
        <title>High-Quality draft genome sequences of three cyanobacteria isolated from the limestone walls of the Old Cathedral of Coimbra.</title>
        <authorList>
            <person name="Tiago I."/>
            <person name="Soares F."/>
            <person name="Portugal A."/>
        </authorList>
    </citation>
    <scope>NUCLEOTIDE SEQUENCE</scope>
    <source>
        <strain evidence="3">A</strain>
    </source>
</reference>
<organism evidence="3 4">
    <name type="scientific">Myxacorys almedinensis A</name>
    <dbReference type="NCBI Taxonomy" id="2690445"/>
    <lineage>
        <taxon>Bacteria</taxon>
        <taxon>Bacillati</taxon>
        <taxon>Cyanobacteriota</taxon>
        <taxon>Cyanophyceae</taxon>
        <taxon>Leptolyngbyales</taxon>
        <taxon>Leptolyngbyaceae</taxon>
        <taxon>Myxacorys</taxon>
        <taxon>Myxacorys almedinensis</taxon>
    </lineage>
</organism>
<dbReference type="Pfam" id="PF00534">
    <property type="entry name" value="Glycos_transf_1"/>
    <property type="match status" value="1"/>
</dbReference>
<dbReference type="EMBL" id="WVIE01000002">
    <property type="protein sequence ID" value="NDJ16066.1"/>
    <property type="molecule type" value="Genomic_DNA"/>
</dbReference>
<dbReference type="InterPro" id="IPR001296">
    <property type="entry name" value="Glyco_trans_1"/>
</dbReference>
<evidence type="ECO:0000313" key="3">
    <source>
        <dbReference type="EMBL" id="NDJ16066.1"/>
    </source>
</evidence>
<dbReference type="Pfam" id="PF13439">
    <property type="entry name" value="Glyco_transf_4"/>
    <property type="match status" value="1"/>
</dbReference>
<dbReference type="Gene3D" id="3.40.50.2000">
    <property type="entry name" value="Glycogen Phosphorylase B"/>
    <property type="match status" value="2"/>
</dbReference>
<feature type="domain" description="Glycosyl transferase family 1" evidence="1">
    <location>
        <begin position="212"/>
        <end position="376"/>
    </location>
</feature>
<dbReference type="GO" id="GO:0016757">
    <property type="term" value="F:glycosyltransferase activity"/>
    <property type="evidence" value="ECO:0007669"/>
    <property type="project" value="InterPro"/>
</dbReference>
<keyword evidence="4" id="KW-1185">Reference proteome</keyword>
<evidence type="ECO:0000259" key="2">
    <source>
        <dbReference type="Pfam" id="PF13439"/>
    </source>
</evidence>
<dbReference type="SUPFAM" id="SSF53756">
    <property type="entry name" value="UDP-Glycosyltransferase/glycogen phosphorylase"/>
    <property type="match status" value="1"/>
</dbReference>
<dbReference type="AlphaFoldDB" id="A0A8J7Z0R8"/>
<feature type="domain" description="Glycosyltransferase subfamily 4-like N-terminal" evidence="2">
    <location>
        <begin position="103"/>
        <end position="210"/>
    </location>
</feature>
<gene>
    <name evidence="3" type="ORF">GS601_01990</name>
</gene>
<dbReference type="InterPro" id="IPR050194">
    <property type="entry name" value="Glycosyltransferase_grp1"/>
</dbReference>
<evidence type="ECO:0000313" key="4">
    <source>
        <dbReference type="Proteomes" id="UP000646053"/>
    </source>
</evidence>